<name>A0ACB9J1Q3_9ASTR</name>
<comment type="caution">
    <text evidence="1">The sequence shown here is derived from an EMBL/GenBank/DDBJ whole genome shotgun (WGS) entry which is preliminary data.</text>
</comment>
<proteinExistence type="predicted"/>
<sequence length="141" mass="15199">MKGVAVRLSYKEETEDTNDNTHPQQIGRQIQQLAINTTTTGASRQIWVTLESVSTPILGVMSQGLTFAASGDVGKSSPPSRFCSGHLIQNEERVDTTQTPEETLAAETVTREGRTWEELKGVGSPFAGLLGTGITTLRLPI</sequence>
<gene>
    <name evidence="1" type="ORF">L1987_18431</name>
</gene>
<evidence type="ECO:0000313" key="2">
    <source>
        <dbReference type="Proteomes" id="UP001056120"/>
    </source>
</evidence>
<reference evidence="1 2" key="2">
    <citation type="journal article" date="2022" name="Mol. Ecol. Resour.">
        <title>The genomes of chicory, endive, great burdock and yacon provide insights into Asteraceae paleo-polyploidization history and plant inulin production.</title>
        <authorList>
            <person name="Fan W."/>
            <person name="Wang S."/>
            <person name="Wang H."/>
            <person name="Wang A."/>
            <person name="Jiang F."/>
            <person name="Liu H."/>
            <person name="Zhao H."/>
            <person name="Xu D."/>
            <person name="Zhang Y."/>
        </authorList>
    </citation>
    <scope>NUCLEOTIDE SEQUENCE [LARGE SCALE GENOMIC DNA]</scope>
    <source>
        <strain evidence="2">cv. Yunnan</strain>
        <tissue evidence="1">Leaves</tissue>
    </source>
</reference>
<accession>A0ACB9J1Q3</accession>
<dbReference type="Proteomes" id="UP001056120">
    <property type="component" value="Linkage Group LG06"/>
</dbReference>
<protein>
    <submittedName>
        <fullName evidence="1">Uncharacterized protein</fullName>
    </submittedName>
</protein>
<evidence type="ECO:0000313" key="1">
    <source>
        <dbReference type="EMBL" id="KAI3813700.1"/>
    </source>
</evidence>
<reference evidence="2" key="1">
    <citation type="journal article" date="2022" name="Mol. Ecol. Resour.">
        <title>The genomes of chicory, endive, great burdock and yacon provide insights into Asteraceae palaeo-polyploidization history and plant inulin production.</title>
        <authorList>
            <person name="Fan W."/>
            <person name="Wang S."/>
            <person name="Wang H."/>
            <person name="Wang A."/>
            <person name="Jiang F."/>
            <person name="Liu H."/>
            <person name="Zhao H."/>
            <person name="Xu D."/>
            <person name="Zhang Y."/>
        </authorList>
    </citation>
    <scope>NUCLEOTIDE SEQUENCE [LARGE SCALE GENOMIC DNA]</scope>
    <source>
        <strain evidence="2">cv. Yunnan</strain>
    </source>
</reference>
<organism evidence="1 2">
    <name type="scientific">Smallanthus sonchifolius</name>
    <dbReference type="NCBI Taxonomy" id="185202"/>
    <lineage>
        <taxon>Eukaryota</taxon>
        <taxon>Viridiplantae</taxon>
        <taxon>Streptophyta</taxon>
        <taxon>Embryophyta</taxon>
        <taxon>Tracheophyta</taxon>
        <taxon>Spermatophyta</taxon>
        <taxon>Magnoliopsida</taxon>
        <taxon>eudicotyledons</taxon>
        <taxon>Gunneridae</taxon>
        <taxon>Pentapetalae</taxon>
        <taxon>asterids</taxon>
        <taxon>campanulids</taxon>
        <taxon>Asterales</taxon>
        <taxon>Asteraceae</taxon>
        <taxon>Asteroideae</taxon>
        <taxon>Heliantheae alliance</taxon>
        <taxon>Millerieae</taxon>
        <taxon>Smallanthus</taxon>
    </lineage>
</organism>
<keyword evidence="2" id="KW-1185">Reference proteome</keyword>
<dbReference type="EMBL" id="CM042023">
    <property type="protein sequence ID" value="KAI3813700.1"/>
    <property type="molecule type" value="Genomic_DNA"/>
</dbReference>